<dbReference type="InterPro" id="IPR051544">
    <property type="entry name" value="TPS_OM_transporter"/>
</dbReference>
<evidence type="ECO:0000256" key="4">
    <source>
        <dbReference type="SAM" id="SignalP"/>
    </source>
</evidence>
<keyword evidence="1" id="KW-1134">Transmembrane beta strand</keyword>
<dbReference type="AlphaFoldDB" id="A0A5C6UB57"/>
<accession>A0A5C6UB57</accession>
<evidence type="ECO:0000256" key="3">
    <source>
        <dbReference type="ARBA" id="ARBA00023237"/>
    </source>
</evidence>
<dbReference type="GO" id="GO:0008320">
    <property type="term" value="F:protein transmembrane transporter activity"/>
    <property type="evidence" value="ECO:0007669"/>
    <property type="project" value="TreeGrafter"/>
</dbReference>
<gene>
    <name evidence="7" type="ORF">FSZ31_10170</name>
</gene>
<dbReference type="RefSeq" id="WP_147123220.1">
    <property type="nucleotide sequence ID" value="NZ_VOPY01000002.1"/>
</dbReference>
<feature type="domain" description="Polypeptide-transport-associated ShlB-type" evidence="6">
    <location>
        <begin position="73"/>
        <end position="144"/>
    </location>
</feature>
<keyword evidence="3" id="KW-0998">Cell outer membrane</keyword>
<dbReference type="OrthoDB" id="7209508at2"/>
<dbReference type="Pfam" id="PF03865">
    <property type="entry name" value="ShlB"/>
    <property type="match status" value="1"/>
</dbReference>
<keyword evidence="1" id="KW-0472">Membrane</keyword>
<dbReference type="PANTHER" id="PTHR34597:SF6">
    <property type="entry name" value="BLR6126 PROTEIN"/>
    <property type="match status" value="1"/>
</dbReference>
<sequence>MRRYTLGTLLSLIAFLCAVSAHAQEASDRVDAVLSGAPTEVRARKDEPDKQMVVGEEINAPRLDTESGLFVGAIVITGLSEMTNADFAPVIDKYVGHVLDNAALIKLATEISAVAKSKGFIFANATIAPQSLSHGVLQVQLDEGRLDEVRLTGQAHSAVKRLLEKLISARPVRLSELERQLLLADDLPGIRLGDATLLVEGGRKILQIPVQIDRIEGRAYFSNDGSEAFGRHNVRLAVDLNGLLDDNDVTSAYVSTTPFQPGEFAYGRLDYGREIGASGMSVSVFTSASRSRPGGYLAARSLRGTSEQLGVAGAYPLLRRRALSLWLEGNLKLQESRQRSAGLLVRSDRTTTTNIGLTGFAKGEFGRVRFNAQLTQGIDALGATASNDPLNSRADAGPVFTSLRISTDWTHQVSRPLSIFIAAQGQIALGPLPSSEEFSLGGSRFLRAYDYSEVRGDRGFAVSNEIRYDFEGDGAISSAQFYGFADAGVVDDLGSLSDSSRLASSGAGIRIDVNKMFDANLEVAIPLTGPRFESGSANPRVSIGVAKHF</sequence>
<feature type="chain" id="PRO_5023135165" evidence="4">
    <location>
        <begin position="24"/>
        <end position="549"/>
    </location>
</feature>
<keyword evidence="8" id="KW-1185">Reference proteome</keyword>
<dbReference type="Gene3D" id="2.40.160.50">
    <property type="entry name" value="membrane protein fhac: a member of the omp85/tpsb transporter family"/>
    <property type="match status" value="1"/>
</dbReference>
<name>A0A5C6UB57_9SPHN</name>
<evidence type="ECO:0000256" key="2">
    <source>
        <dbReference type="ARBA" id="ARBA00022692"/>
    </source>
</evidence>
<feature type="domain" description="Haemolysin activator HlyB C-terminal" evidence="5">
    <location>
        <begin position="213"/>
        <end position="510"/>
    </location>
</feature>
<dbReference type="GO" id="GO:0098046">
    <property type="term" value="C:type V protein secretion system complex"/>
    <property type="evidence" value="ECO:0007669"/>
    <property type="project" value="TreeGrafter"/>
</dbReference>
<evidence type="ECO:0000259" key="6">
    <source>
        <dbReference type="Pfam" id="PF08479"/>
    </source>
</evidence>
<organism evidence="7 8">
    <name type="scientific">Flavisphingopyxis soli</name>
    <dbReference type="NCBI Taxonomy" id="2601267"/>
    <lineage>
        <taxon>Bacteria</taxon>
        <taxon>Pseudomonadati</taxon>
        <taxon>Pseudomonadota</taxon>
        <taxon>Alphaproteobacteria</taxon>
        <taxon>Sphingomonadales</taxon>
        <taxon>Sphingopyxidaceae</taxon>
        <taxon>Flavisphingopyxis</taxon>
    </lineage>
</organism>
<dbReference type="EMBL" id="VOPY01000002">
    <property type="protein sequence ID" value="TXC69266.1"/>
    <property type="molecule type" value="Genomic_DNA"/>
</dbReference>
<comment type="caution">
    <text evidence="7">The sequence shown here is derived from an EMBL/GenBank/DDBJ whole genome shotgun (WGS) entry which is preliminary data.</text>
</comment>
<dbReference type="PANTHER" id="PTHR34597">
    <property type="entry name" value="SLR1661 PROTEIN"/>
    <property type="match status" value="1"/>
</dbReference>
<reference evidence="7 8" key="1">
    <citation type="submission" date="2019-08" db="EMBL/GenBank/DDBJ databases">
        <title>Sphingorhabdus soil sp. nov., isolated from arctic soil.</title>
        <authorList>
            <person name="Liu Y."/>
        </authorList>
    </citation>
    <scope>NUCLEOTIDE SEQUENCE [LARGE SCALE GENOMIC DNA]</scope>
    <source>
        <strain evidence="7 8">D-2Q-5-6</strain>
    </source>
</reference>
<evidence type="ECO:0000313" key="7">
    <source>
        <dbReference type="EMBL" id="TXC69266.1"/>
    </source>
</evidence>
<dbReference type="Pfam" id="PF08479">
    <property type="entry name" value="POTRA_2"/>
    <property type="match status" value="1"/>
</dbReference>
<feature type="signal peptide" evidence="4">
    <location>
        <begin position="1"/>
        <end position="23"/>
    </location>
</feature>
<dbReference type="Proteomes" id="UP000321129">
    <property type="component" value="Unassembled WGS sequence"/>
</dbReference>
<dbReference type="GO" id="GO:0046819">
    <property type="term" value="P:protein secretion by the type V secretion system"/>
    <property type="evidence" value="ECO:0007669"/>
    <property type="project" value="TreeGrafter"/>
</dbReference>
<dbReference type="Gene3D" id="3.10.20.310">
    <property type="entry name" value="membrane protein fhac"/>
    <property type="match status" value="1"/>
</dbReference>
<evidence type="ECO:0000313" key="8">
    <source>
        <dbReference type="Proteomes" id="UP000321129"/>
    </source>
</evidence>
<evidence type="ECO:0000259" key="5">
    <source>
        <dbReference type="Pfam" id="PF03865"/>
    </source>
</evidence>
<dbReference type="InterPro" id="IPR013686">
    <property type="entry name" value="Polypept-transport_assoc_ShlB"/>
</dbReference>
<evidence type="ECO:0000256" key="1">
    <source>
        <dbReference type="ARBA" id="ARBA00022452"/>
    </source>
</evidence>
<dbReference type="InterPro" id="IPR005565">
    <property type="entry name" value="Hemolysn_activator_HlyB_C"/>
</dbReference>
<proteinExistence type="predicted"/>
<keyword evidence="4" id="KW-0732">Signal</keyword>
<protein>
    <submittedName>
        <fullName evidence="7">ShlB/FhaC/HecB family hemolysin secretion/activation protein</fullName>
    </submittedName>
</protein>
<keyword evidence="2" id="KW-0812">Transmembrane</keyword>